<dbReference type="AlphaFoldDB" id="A0A2U3LTZ2"/>
<gene>
    <name evidence="1" type="ORF">SBF1_8150002</name>
</gene>
<protein>
    <submittedName>
        <fullName evidence="1">Uncharacterized protein</fullName>
    </submittedName>
</protein>
<accession>A0A2U3LTZ2</accession>
<dbReference type="EMBL" id="OMOF01000796">
    <property type="protein sequence ID" value="SPF55314.1"/>
    <property type="molecule type" value="Genomic_DNA"/>
</dbReference>
<reference evidence="2" key="1">
    <citation type="submission" date="2018-02" db="EMBL/GenBank/DDBJ databases">
        <authorList>
            <person name="Hausmann B."/>
        </authorList>
    </citation>
    <scope>NUCLEOTIDE SEQUENCE [LARGE SCALE GENOMIC DNA]</scope>
    <source>
        <strain evidence="2">Peat soil MAG SbF1</strain>
    </source>
</reference>
<evidence type="ECO:0000313" key="1">
    <source>
        <dbReference type="EMBL" id="SPF55314.1"/>
    </source>
</evidence>
<name>A0A2U3LTZ2_9FIRM</name>
<proteinExistence type="predicted"/>
<dbReference type="Proteomes" id="UP000238916">
    <property type="component" value="Unassembled WGS sequence"/>
</dbReference>
<evidence type="ECO:0000313" key="2">
    <source>
        <dbReference type="Proteomes" id="UP000238916"/>
    </source>
</evidence>
<organism evidence="1 2">
    <name type="scientific">Candidatus Desulfosporosinus infrequens</name>
    <dbReference type="NCBI Taxonomy" id="2043169"/>
    <lineage>
        <taxon>Bacteria</taxon>
        <taxon>Bacillati</taxon>
        <taxon>Bacillota</taxon>
        <taxon>Clostridia</taxon>
        <taxon>Eubacteriales</taxon>
        <taxon>Desulfitobacteriaceae</taxon>
        <taxon>Desulfosporosinus</taxon>
    </lineage>
</organism>
<sequence length="53" mass="6084">MVFYHGHSGYIIVIVGKRGGVDATRARFKIRVEQKGGAVVDNFRNFNFFCQNY</sequence>